<keyword evidence="2" id="KW-0496">Mitochondrion</keyword>
<dbReference type="AlphaFoldDB" id="A0A2P1G8G2"/>
<protein>
    <submittedName>
        <fullName evidence="2">TatA</fullName>
    </submittedName>
</protein>
<evidence type="ECO:0000256" key="1">
    <source>
        <dbReference type="SAM" id="Phobius"/>
    </source>
</evidence>
<gene>
    <name evidence="2" type="primary">tatA</name>
    <name evidence="2" type="ORF">CplaMt_p011</name>
</gene>
<organism evidence="2">
    <name type="scientific">Cryptomonas curvata</name>
    <dbReference type="NCBI Taxonomy" id="233186"/>
    <lineage>
        <taxon>Eukaryota</taxon>
        <taxon>Cryptophyceae</taxon>
        <taxon>Cryptomonadales</taxon>
        <taxon>Cryptomonadaceae</taxon>
        <taxon>Cryptomonas</taxon>
    </lineage>
</organism>
<feature type="transmembrane region" description="Helical" evidence="1">
    <location>
        <begin position="6"/>
        <end position="26"/>
    </location>
</feature>
<accession>A0A2P1G8G2</accession>
<name>A0A2P1G8G2_9CRYP</name>
<dbReference type="RefSeq" id="YP_009476736.1">
    <property type="nucleotide sequence ID" value="NC_037454.1"/>
</dbReference>
<reference evidence="2" key="1">
    <citation type="submission" date="2017-12" db="EMBL/GenBank/DDBJ databases">
        <title>Comparative mitochondrial genomics of cryptophyte algae: gene shuffling and dynamic mobile genetic elements.</title>
        <authorList>
            <person name="Kim J.I."/>
            <person name="Yoon H.S."/>
            <person name="Yi G."/>
            <person name="Shin W."/>
            <person name="Archibald J.M."/>
        </authorList>
    </citation>
    <scope>NUCLEOTIDE SEQUENCE</scope>
    <source>
        <strain evidence="2">FBCC300012D</strain>
    </source>
</reference>
<keyword evidence="1" id="KW-0472">Membrane</keyword>
<dbReference type="GeneID" id="36496286"/>
<evidence type="ECO:0000313" key="2">
    <source>
        <dbReference type="EMBL" id="AVM81229.1"/>
    </source>
</evidence>
<keyword evidence="1" id="KW-1133">Transmembrane helix</keyword>
<geneLocation type="mitochondrion" evidence="2"/>
<dbReference type="EMBL" id="MG680942">
    <property type="protein sequence ID" value="AVM81229.1"/>
    <property type="molecule type" value="Genomic_DNA"/>
</dbReference>
<sequence>MNIGFTQIIFVIFICFLLFGNIRNIFSNLKILSDKFKEFLNINK</sequence>
<proteinExistence type="predicted"/>
<keyword evidence="1" id="KW-0812">Transmembrane</keyword>